<protein>
    <submittedName>
        <fullName evidence="1">D-2-hydroxyacid dehydrogenase</fullName>
    </submittedName>
</protein>
<organism evidence="1 2">
    <name type="scientific">Gracilibacillus pellucidus</name>
    <dbReference type="NCBI Taxonomy" id="3095368"/>
    <lineage>
        <taxon>Bacteria</taxon>
        <taxon>Bacillati</taxon>
        <taxon>Bacillota</taxon>
        <taxon>Bacilli</taxon>
        <taxon>Bacillales</taxon>
        <taxon>Bacillaceae</taxon>
        <taxon>Gracilibacillus</taxon>
    </lineage>
</organism>
<evidence type="ECO:0000313" key="2">
    <source>
        <dbReference type="Proteomes" id="UP001277972"/>
    </source>
</evidence>
<dbReference type="EMBL" id="JAWZSR010000003">
    <property type="protein sequence ID" value="MDX8045501.1"/>
    <property type="molecule type" value="Genomic_DNA"/>
</dbReference>
<gene>
    <name evidence="1" type="ORF">SH601_05825</name>
</gene>
<accession>A0ACC6M3H7</accession>
<name>A0ACC6M3H7_9BACI</name>
<comment type="caution">
    <text evidence="1">The sequence shown here is derived from an EMBL/GenBank/DDBJ whole genome shotgun (WGS) entry which is preliminary data.</text>
</comment>
<dbReference type="Proteomes" id="UP001277972">
    <property type="component" value="Unassembled WGS sequence"/>
</dbReference>
<keyword evidence="2" id="KW-1185">Reference proteome</keyword>
<evidence type="ECO:0000313" key="1">
    <source>
        <dbReference type="EMBL" id="MDX8045501.1"/>
    </source>
</evidence>
<reference evidence="1" key="1">
    <citation type="submission" date="2023-11" db="EMBL/GenBank/DDBJ databases">
        <title>Gracilibacillus pellucida a moderately halophilic bacterium isolated from saline soil in Xinjiang province.</title>
        <authorList>
            <person name="Zhang Z."/>
            <person name="Tan F."/>
            <person name="Wang Y."/>
            <person name="Xia M."/>
        </authorList>
    </citation>
    <scope>NUCLEOTIDE SEQUENCE</scope>
    <source>
        <strain evidence="1">S3-1-1</strain>
    </source>
</reference>
<proteinExistence type="predicted"/>
<sequence>MMARTMVINKALDETLLQEIEQEIPGWHVIATKNTDKIADELAEAEIILHWKQAIEPIILEQNKQLKWIQTWSAGVNSLPLEALEQKNVTLTSATGVHAYSISETIFAFMLGLTRKMNAYVRGQANKEWHHADLKLEIHNKTIGILGVGAIGQETAKIAKAFSMNVLGLRHSGKETAYVDEMYTPDQLATFLPECDYVVITLPLTEATEGMFNNEAFRLMKDSAILINIGRGPIVDEEALVQALEKGEIAGAGLDVFQVEPLPKESPLWEMENVMITPHTAGSTEHYDERVVRDIVIPNIRQYLKQGEPSVNVVDYHKGY</sequence>